<dbReference type="GeneTree" id="ENSGT00390000014274"/>
<dbReference type="Pfam" id="PF21049">
    <property type="entry name" value="CFA69_ARM_rpt"/>
    <property type="match status" value="1"/>
</dbReference>
<dbReference type="SUPFAM" id="SSF48371">
    <property type="entry name" value="ARM repeat"/>
    <property type="match status" value="1"/>
</dbReference>
<organism evidence="2 3">
    <name type="scientific">Kryptolebias marmoratus</name>
    <name type="common">Mangrove killifish</name>
    <name type="synonym">Rivulus marmoratus</name>
    <dbReference type="NCBI Taxonomy" id="37003"/>
    <lineage>
        <taxon>Eukaryota</taxon>
        <taxon>Metazoa</taxon>
        <taxon>Chordata</taxon>
        <taxon>Craniata</taxon>
        <taxon>Vertebrata</taxon>
        <taxon>Euteleostomi</taxon>
        <taxon>Actinopterygii</taxon>
        <taxon>Neopterygii</taxon>
        <taxon>Teleostei</taxon>
        <taxon>Neoteleostei</taxon>
        <taxon>Acanthomorphata</taxon>
        <taxon>Ovalentaria</taxon>
        <taxon>Atherinomorphae</taxon>
        <taxon>Cyprinodontiformes</taxon>
        <taxon>Rivulidae</taxon>
        <taxon>Kryptolebias</taxon>
    </lineage>
</organism>
<dbReference type="AlphaFoldDB" id="A0A3Q2ZBL4"/>
<dbReference type="GO" id="GO:0097225">
    <property type="term" value="C:sperm midpiece"/>
    <property type="evidence" value="ECO:0007669"/>
    <property type="project" value="TreeGrafter"/>
</dbReference>
<evidence type="ECO:0000259" key="1">
    <source>
        <dbReference type="Pfam" id="PF21049"/>
    </source>
</evidence>
<name>A0A3Q2ZBL4_KRYMA</name>
<evidence type="ECO:0000313" key="2">
    <source>
        <dbReference type="Ensembl" id="ENSKMAP00000001016.1"/>
    </source>
</evidence>
<dbReference type="OMA" id="WDEMGRE"/>
<dbReference type="GO" id="GO:1990834">
    <property type="term" value="P:response to odorant"/>
    <property type="evidence" value="ECO:0007669"/>
    <property type="project" value="TreeGrafter"/>
</dbReference>
<accession>A0A3Q2ZBL4</accession>
<reference evidence="2" key="2">
    <citation type="submission" date="2025-09" db="UniProtKB">
        <authorList>
            <consortium name="Ensembl"/>
        </authorList>
    </citation>
    <scope>IDENTIFICATION</scope>
</reference>
<protein>
    <recommendedName>
        <fullName evidence="1">Cilia- and flagella-associated protein 69 ARM repeats domain-containing protein</fullName>
    </recommendedName>
</protein>
<sequence length="677" mass="75020">RILNLCAEKATDHPEYASHSDIPKTLLLSMAAVQNQPAVKLQLLQTLQILSSSSGEEQMELLTCSIRKLNSHFVFINNHMYWIHFVTTDRSCASMLRARGAEMICLHMNEPDPSGQVLFCSAEILWNLVEGGSREEAVAQLSSMECVLSLKEAFFFLVENASQPSDLRLRNYLLVITCFIAENPNALLVVSTGRSELLCFVTFPECKTRLSLQKTLTYNNEDVKMKKLLLNLLVLLCRDVAALQLCREEQVMMFLLKLVTSERQPGPPCWSAAQQEQLQLQALAVLGSVAPLMLEDFVSCQGNNRLLLLLDCCVGSGQSRGGGAGGCKEAQMRGCIRALRSVTSLGDPSVNQDLCDQGAISHLLGNVTRSEPSDEEDALSVEMMSDIQLILSALCETDIHNKVEQEHRKHVKGSEKFYSGLGHNRLVLSTVDCVWSCIVGCYSTEFYFSAKKGPSLLLDLLRVSSSIHLFLLCINVISCQGSWRDADGQTAPRFLLQLWREEEEELGVLRDQHGGILDPRKPLLTRFHQDAGGSSSPAAAPSAAVLEASENLRAKIYFILCSLGFLELPGLSAEDYVTLSIVKRYLDFKVGEVWAEVSAELGPDGVRPISPDQDALTSIRETSEDTARRTVVEQTNILELQQEEELSEELLVYTEVLGGEILSDLCFLFSTQMSFYS</sequence>
<proteinExistence type="predicted"/>
<dbReference type="InterPro" id="IPR048733">
    <property type="entry name" value="CFA69_ARM_dom"/>
</dbReference>
<keyword evidence="3" id="KW-1185">Reference proteome</keyword>
<dbReference type="InterPro" id="IPR016024">
    <property type="entry name" value="ARM-type_fold"/>
</dbReference>
<evidence type="ECO:0000313" key="3">
    <source>
        <dbReference type="Proteomes" id="UP000264800"/>
    </source>
</evidence>
<feature type="domain" description="Cilia- and flagella-associated protein 69 ARM repeats" evidence="1">
    <location>
        <begin position="88"/>
        <end position="597"/>
    </location>
</feature>
<dbReference type="STRING" id="37003.ENSKMAP00000001016"/>
<dbReference type="InterPro" id="IPR048732">
    <property type="entry name" value="CFA69"/>
</dbReference>
<dbReference type="PANTHER" id="PTHR14716:SF0">
    <property type="entry name" value="CILIA- AND FLAGELLA-ASSOCIATED PROTEIN 69"/>
    <property type="match status" value="1"/>
</dbReference>
<reference evidence="2" key="1">
    <citation type="submission" date="2025-08" db="UniProtKB">
        <authorList>
            <consortium name="Ensembl"/>
        </authorList>
    </citation>
    <scope>IDENTIFICATION</scope>
</reference>
<dbReference type="Ensembl" id="ENSKMAT00000001047.1">
    <property type="protein sequence ID" value="ENSKMAP00000001016.1"/>
    <property type="gene ID" value="ENSKMAG00000000749.1"/>
</dbReference>
<dbReference type="GO" id="GO:1902093">
    <property type="term" value="P:positive regulation of flagellated sperm motility"/>
    <property type="evidence" value="ECO:0007669"/>
    <property type="project" value="TreeGrafter"/>
</dbReference>
<dbReference type="PANTHER" id="PTHR14716">
    <property type="entry name" value="CILIA- AND FLAGELLA-ASSOCIATED PROTEIN 69"/>
    <property type="match status" value="1"/>
</dbReference>
<dbReference type="GO" id="GO:0042048">
    <property type="term" value="P:olfactory behavior"/>
    <property type="evidence" value="ECO:0007669"/>
    <property type="project" value="TreeGrafter"/>
</dbReference>
<dbReference type="Proteomes" id="UP000264800">
    <property type="component" value="Unplaced"/>
</dbReference>
<dbReference type="GO" id="GO:0097730">
    <property type="term" value="C:non-motile cilium"/>
    <property type="evidence" value="ECO:0007669"/>
    <property type="project" value="TreeGrafter"/>
</dbReference>